<evidence type="ECO:0000256" key="1">
    <source>
        <dbReference type="SAM" id="MobiDB-lite"/>
    </source>
</evidence>
<keyword evidence="4" id="KW-1185">Reference proteome</keyword>
<dbReference type="InterPro" id="IPR000073">
    <property type="entry name" value="AB_hydrolase_1"/>
</dbReference>
<evidence type="ECO:0000313" key="3">
    <source>
        <dbReference type="EMBL" id="KAG6430004.1"/>
    </source>
</evidence>
<feature type="compositionally biased region" description="Low complexity" evidence="1">
    <location>
        <begin position="15"/>
        <end position="29"/>
    </location>
</feature>
<dbReference type="PANTHER" id="PTHR11614">
    <property type="entry name" value="PHOSPHOLIPASE-RELATED"/>
    <property type="match status" value="1"/>
</dbReference>
<comment type="caution">
    <text evidence="3">The sequence shown here is derived from an EMBL/GenBank/DDBJ whole genome shotgun (WGS) entry which is preliminary data.</text>
</comment>
<organism evidence="3">
    <name type="scientific">Salvia splendens</name>
    <name type="common">Scarlet sage</name>
    <dbReference type="NCBI Taxonomy" id="180675"/>
    <lineage>
        <taxon>Eukaryota</taxon>
        <taxon>Viridiplantae</taxon>
        <taxon>Streptophyta</taxon>
        <taxon>Embryophyta</taxon>
        <taxon>Tracheophyta</taxon>
        <taxon>Spermatophyta</taxon>
        <taxon>Magnoliopsida</taxon>
        <taxon>eudicotyledons</taxon>
        <taxon>Gunneridae</taxon>
        <taxon>Pentapetalae</taxon>
        <taxon>asterids</taxon>
        <taxon>lamiids</taxon>
        <taxon>Lamiales</taxon>
        <taxon>Lamiaceae</taxon>
        <taxon>Nepetoideae</taxon>
        <taxon>Mentheae</taxon>
        <taxon>Salviinae</taxon>
        <taxon>Salvia</taxon>
        <taxon>Salvia subgen. Calosphace</taxon>
        <taxon>core Calosphace</taxon>
    </lineage>
</organism>
<accession>A0A8X9A7W4</accession>
<gene>
    <name evidence="3" type="ORF">SASPL_108063</name>
</gene>
<dbReference type="InterPro" id="IPR051044">
    <property type="entry name" value="MAG_DAG_Lipase"/>
</dbReference>
<dbReference type="InterPro" id="IPR029058">
    <property type="entry name" value="AB_hydrolase_fold"/>
</dbReference>
<protein>
    <recommendedName>
        <fullName evidence="2">Serine aminopeptidase S33 domain-containing protein</fullName>
    </recommendedName>
</protein>
<dbReference type="SUPFAM" id="SSF53474">
    <property type="entry name" value="alpha/beta-Hydrolases"/>
    <property type="match status" value="1"/>
</dbReference>
<feature type="domain" description="Serine aminopeptidase S33" evidence="2">
    <location>
        <begin position="92"/>
        <end position="335"/>
    </location>
</feature>
<dbReference type="GO" id="GO:0016787">
    <property type="term" value="F:hydrolase activity"/>
    <property type="evidence" value="ECO:0007669"/>
    <property type="project" value="UniProtKB-ARBA"/>
</dbReference>
<evidence type="ECO:0000259" key="2">
    <source>
        <dbReference type="Pfam" id="PF12146"/>
    </source>
</evidence>
<dbReference type="PRINTS" id="PR00111">
    <property type="entry name" value="ABHYDROLASE"/>
</dbReference>
<dbReference type="Gene3D" id="3.40.50.1820">
    <property type="entry name" value="alpha/beta hydrolase"/>
    <property type="match status" value="1"/>
</dbReference>
<feature type="region of interest" description="Disordered" evidence="1">
    <location>
        <begin position="1"/>
        <end position="34"/>
    </location>
</feature>
<name>A0A8X9A7W4_SALSN</name>
<dbReference type="InterPro" id="IPR022742">
    <property type="entry name" value="Hydrolase_4"/>
</dbReference>
<dbReference type="AlphaFoldDB" id="A0A8X9A7W4"/>
<dbReference type="Proteomes" id="UP000298416">
    <property type="component" value="Unassembled WGS sequence"/>
</dbReference>
<dbReference type="FunFam" id="3.40.50.1820:FF:000192">
    <property type="entry name" value="Caffeoylshikimate esterase"/>
    <property type="match status" value="1"/>
</dbReference>
<proteinExistence type="predicted"/>
<dbReference type="EMBL" id="PNBA02000003">
    <property type="protein sequence ID" value="KAG6430004.1"/>
    <property type="molecule type" value="Genomic_DNA"/>
</dbReference>
<sequence length="361" mass="40563">MRRTPPKLVVRQQQLPTTPKKFPPNLNNPSLPPTPTAQIKAMSPENPANFWGDTPEEEYYASQGVRNSKSYFDSPHGRLFTQSFLPLDPTRPVKGSVFMTHGYGSDTSWMFQKFCISYAAWGYAVFAADMLGHGRSDGIRCYMGDLPKVAAASLAFFRSARVSEEYKDLPAFLVGESMGGLATLLMYFQSEKDLWTGIIFSAPLFVIPESMMPSKVHLFAYGMLFGLADTWAAMPDNKMVGKAIKDPEKLKVIASNPMRYTGKPRVGTMRELLRQTEYAQNNFDKVTIPFFTAHGTSDGLAEWSGSQMLYDKASSEDKTLKLYEGMYHSLIQGEPDENANLVLADMRAWIDERVERYGKKN</sequence>
<dbReference type="Pfam" id="PF12146">
    <property type="entry name" value="Hydrolase_4"/>
    <property type="match status" value="1"/>
</dbReference>
<evidence type="ECO:0000313" key="4">
    <source>
        <dbReference type="Proteomes" id="UP000298416"/>
    </source>
</evidence>
<reference evidence="3" key="2">
    <citation type="submission" date="2020-08" db="EMBL/GenBank/DDBJ databases">
        <title>Plant Genome Project.</title>
        <authorList>
            <person name="Zhang R.-G."/>
        </authorList>
    </citation>
    <scope>NUCLEOTIDE SEQUENCE</scope>
    <source>
        <strain evidence="3">Huo1</strain>
        <tissue evidence="3">Leaf</tissue>
    </source>
</reference>
<reference evidence="3" key="1">
    <citation type="submission" date="2018-01" db="EMBL/GenBank/DDBJ databases">
        <authorList>
            <person name="Mao J.F."/>
        </authorList>
    </citation>
    <scope>NUCLEOTIDE SEQUENCE</scope>
    <source>
        <strain evidence="3">Huo1</strain>
        <tissue evidence="3">Leaf</tissue>
    </source>
</reference>